<dbReference type="AlphaFoldDB" id="A0A378KTS4"/>
<gene>
    <name evidence="2" type="primary">ankD</name>
    <name evidence="1" type="ORF">Lqua_1020</name>
    <name evidence="2" type="ORF">NCTC12376_01777</name>
</gene>
<protein>
    <submittedName>
        <fullName evidence="2">Dot/Icm secretion system substrate</fullName>
    </submittedName>
    <submittedName>
        <fullName evidence="1">Substrate of the Dot/Icm secretion system</fullName>
    </submittedName>
</protein>
<dbReference type="STRING" id="45072.Lqua_1020"/>
<evidence type="ECO:0000313" key="2">
    <source>
        <dbReference type="EMBL" id="STY17962.1"/>
    </source>
</evidence>
<dbReference type="OrthoDB" id="5652925at2"/>
<evidence type="ECO:0000313" key="3">
    <source>
        <dbReference type="Proteomes" id="UP000054639"/>
    </source>
</evidence>
<name>A0A378KTS4_9GAMM</name>
<evidence type="ECO:0000313" key="1">
    <source>
        <dbReference type="EMBL" id="KTD50793.1"/>
    </source>
</evidence>
<dbReference type="RefSeq" id="WP_115148734.1">
    <property type="nucleotide sequence ID" value="NZ_CAAAIL010000004.1"/>
</dbReference>
<dbReference type="InterPro" id="IPR049968">
    <property type="entry name" value="T4SS_AnkD"/>
</dbReference>
<sequence length="482" mass="52881">MFGKFPDGPSSLHEQLDELYRDKNDKTPENTSDETLNTIKASSDKAFADKVAADRLAANKMAAEADHLNQVKIINELFFQLMMEALRSSDVKGNLEHATIQVGFTSVADALNKIVNNEGQSPLQYLIQKQDFSGARALMDNGAILGPVEEAVFELARDSKAAREYGLPEPSPSEQLHTVKYFGLFLGIEMTSKDGVTFSQYAHIAPTYQLMTDNVNRHAQKNPENQDFRELADAFSFSNKSAAFSNSTSQRNPAAGQELSDRIQSGKLTTIPISCEGHAMGLSIVPDGPGSKSGYLVYTNKGLGAKPAEYGTQIYRLDDVSKANPQFINNMMNGFHNGTPHDEIKRQIAQVTEGKDPIHVIRQKGQKVDNCTIANSGANVHGILLCQQAVKKGGFDKLDGQDMAYARDEYKQFKADMKADKVKELAEAIKKNPGDSDLINLGKGFLNKKNADPDLKSQLELALGSKMLRDTPSTQSQTELKI</sequence>
<keyword evidence="3" id="KW-1185">Reference proteome</keyword>
<dbReference type="Proteomes" id="UP000254230">
    <property type="component" value="Unassembled WGS sequence"/>
</dbReference>
<dbReference type="EMBL" id="LNYR01000012">
    <property type="protein sequence ID" value="KTD50793.1"/>
    <property type="molecule type" value="Genomic_DNA"/>
</dbReference>
<accession>A0A378KTS4</accession>
<reference evidence="2 4" key="2">
    <citation type="submission" date="2018-06" db="EMBL/GenBank/DDBJ databases">
        <authorList>
            <consortium name="Pathogen Informatics"/>
            <person name="Doyle S."/>
        </authorList>
    </citation>
    <scope>NUCLEOTIDE SEQUENCE [LARGE SCALE GENOMIC DNA]</scope>
    <source>
        <strain evidence="2 4">NCTC12376</strain>
    </source>
</reference>
<proteinExistence type="predicted"/>
<organism evidence="2 4">
    <name type="scientific">Legionella quateirensis</name>
    <dbReference type="NCBI Taxonomy" id="45072"/>
    <lineage>
        <taxon>Bacteria</taxon>
        <taxon>Pseudomonadati</taxon>
        <taxon>Pseudomonadota</taxon>
        <taxon>Gammaproteobacteria</taxon>
        <taxon>Legionellales</taxon>
        <taxon>Legionellaceae</taxon>
        <taxon>Legionella</taxon>
    </lineage>
</organism>
<reference evidence="1 3" key="1">
    <citation type="submission" date="2015-11" db="EMBL/GenBank/DDBJ databases">
        <title>Genomic analysis of 38 Legionella species identifies large and diverse effector repertoires.</title>
        <authorList>
            <person name="Burstein D."/>
            <person name="Amaro F."/>
            <person name="Zusman T."/>
            <person name="Lifshitz Z."/>
            <person name="Cohen O."/>
            <person name="Gilbert J.A."/>
            <person name="Pupko T."/>
            <person name="Shuman H.A."/>
            <person name="Segal G."/>
        </authorList>
    </citation>
    <scope>NUCLEOTIDE SEQUENCE [LARGE SCALE GENOMIC DNA]</scope>
    <source>
        <strain evidence="1 3">ATCC 49507</strain>
    </source>
</reference>
<dbReference type="EMBL" id="UGOW01000001">
    <property type="protein sequence ID" value="STY17962.1"/>
    <property type="molecule type" value="Genomic_DNA"/>
</dbReference>
<dbReference type="Proteomes" id="UP000054639">
    <property type="component" value="Unassembled WGS sequence"/>
</dbReference>
<evidence type="ECO:0000313" key="4">
    <source>
        <dbReference type="Proteomes" id="UP000254230"/>
    </source>
</evidence>
<dbReference type="NCBIfam" id="NF043020">
    <property type="entry name" value="T4SS_AnkD"/>
    <property type="match status" value="1"/>
</dbReference>